<dbReference type="EMBL" id="JAKCXM010000418">
    <property type="protein sequence ID" value="KAJ0394323.1"/>
    <property type="molecule type" value="Genomic_DNA"/>
</dbReference>
<keyword evidence="4" id="KW-1185">Reference proteome</keyword>
<comment type="caution">
    <text evidence="3">The sequence shown here is derived from an EMBL/GenBank/DDBJ whole genome shotgun (WGS) entry which is preliminary data.</text>
</comment>
<feature type="domain" description="Reverse transcriptase Ty1/copia-type" evidence="2">
    <location>
        <begin position="144"/>
        <end position="249"/>
    </location>
</feature>
<dbReference type="PANTHER" id="PTHR11439:SF463">
    <property type="entry name" value="REVERSE TRANSCRIPTASE TY1_COPIA-TYPE DOMAIN-CONTAINING PROTEIN"/>
    <property type="match status" value="1"/>
</dbReference>
<feature type="compositionally biased region" description="Acidic residues" evidence="1">
    <location>
        <begin position="16"/>
        <end position="35"/>
    </location>
</feature>
<evidence type="ECO:0000313" key="3">
    <source>
        <dbReference type="EMBL" id="KAJ0394323.1"/>
    </source>
</evidence>
<dbReference type="Pfam" id="PF07727">
    <property type="entry name" value="RVT_2"/>
    <property type="match status" value="1"/>
</dbReference>
<proteinExistence type="predicted"/>
<dbReference type="PANTHER" id="PTHR11439">
    <property type="entry name" value="GAG-POL-RELATED RETROTRANSPOSON"/>
    <property type="match status" value="1"/>
</dbReference>
<name>A0AAD5M4E3_PYTIN</name>
<evidence type="ECO:0000259" key="2">
    <source>
        <dbReference type="Pfam" id="PF07727"/>
    </source>
</evidence>
<reference evidence="3" key="1">
    <citation type="submission" date="2021-12" db="EMBL/GenBank/DDBJ databases">
        <title>Prjna785345.</title>
        <authorList>
            <person name="Rujirawat T."/>
            <person name="Krajaejun T."/>
        </authorList>
    </citation>
    <scope>NUCLEOTIDE SEQUENCE</scope>
    <source>
        <strain evidence="3">Pi057C3</strain>
    </source>
</reference>
<evidence type="ECO:0000256" key="1">
    <source>
        <dbReference type="SAM" id="MobiDB-lite"/>
    </source>
</evidence>
<organism evidence="3 4">
    <name type="scientific">Pythium insidiosum</name>
    <name type="common">Pythiosis disease agent</name>
    <dbReference type="NCBI Taxonomy" id="114742"/>
    <lineage>
        <taxon>Eukaryota</taxon>
        <taxon>Sar</taxon>
        <taxon>Stramenopiles</taxon>
        <taxon>Oomycota</taxon>
        <taxon>Peronosporomycetes</taxon>
        <taxon>Pythiales</taxon>
        <taxon>Pythiaceae</taxon>
        <taxon>Pythium</taxon>
    </lineage>
</organism>
<evidence type="ECO:0000313" key="4">
    <source>
        <dbReference type="Proteomes" id="UP001209570"/>
    </source>
</evidence>
<feature type="region of interest" description="Disordered" evidence="1">
    <location>
        <begin position="1"/>
        <end position="35"/>
    </location>
</feature>
<dbReference type="InterPro" id="IPR013103">
    <property type="entry name" value="RVT_2"/>
</dbReference>
<dbReference type="Proteomes" id="UP001209570">
    <property type="component" value="Unassembled WGS sequence"/>
</dbReference>
<dbReference type="AlphaFoldDB" id="A0AAD5M4E3"/>
<accession>A0AAD5M4E3</accession>
<dbReference type="CDD" id="cd09272">
    <property type="entry name" value="RNase_HI_RT_Ty1"/>
    <property type="match status" value="1"/>
</dbReference>
<gene>
    <name evidence="3" type="ORF">P43SY_008763</name>
</gene>
<sequence length="559" mass="62891">MALDRMLNDEFVIPGDNDEPPSAQDDDEEEGEFSDDQIEAAFEQPVALADHEAREPAAMTEAARAIRSINNTKRTGRPEPHQGEVINELSRTAKRRSARRVGTDFLLLAEVIREPLNLAEARRSPQWHEWERATWVEIRALRDNDTYELVDLPRGARALDNTVQLRLKIAADGSIEKYKVRVCARGDKQVYLMDYVETRAPVVDLVCVKIFMTLAAKFNMHLLQGDVPAAYLKADLKETVYVKQVKGLKGQATRRYPRAPTSASTTCVSGTASCLSVSTWHNILVGHQDEAEAQRLMAALSAKYDVKCMGEPTSFLGMRVRRLDGEIRLSQKVYIEETLHLFAMEDCKLTKTPMAPKIRLDEIQGQRDEAEQEAMRHKPYRQVVGSLLYLARVSRPDIAFASKDLELVLKPTDDDFRVATDDDKRDRKSVSGYVAFLFGCPIHWGSTKQSVIALSSTTADFIAANDGLQQAEWIHVVLDEVLGTTRPELTLLVDNQSTSYRIKREGSSNAQKAIDVLFHTLKDAWQSRRMALEYVPTGENPADLLTKALEDSNKEEWSG</sequence>
<protein>
    <recommendedName>
        <fullName evidence="2">Reverse transcriptase Ty1/copia-type domain-containing protein</fullName>
    </recommendedName>
</protein>